<keyword evidence="3" id="KW-1185">Reference proteome</keyword>
<accession>A0A409YM22</accession>
<organism evidence="2 3">
    <name type="scientific">Panaeolus cyanescens</name>
    <dbReference type="NCBI Taxonomy" id="181874"/>
    <lineage>
        <taxon>Eukaryota</taxon>
        <taxon>Fungi</taxon>
        <taxon>Dikarya</taxon>
        <taxon>Basidiomycota</taxon>
        <taxon>Agaricomycotina</taxon>
        <taxon>Agaricomycetes</taxon>
        <taxon>Agaricomycetidae</taxon>
        <taxon>Agaricales</taxon>
        <taxon>Agaricineae</taxon>
        <taxon>Galeropsidaceae</taxon>
        <taxon>Panaeolus</taxon>
    </lineage>
</organism>
<dbReference type="InParanoid" id="A0A409YM22"/>
<gene>
    <name evidence="2" type="ORF">CVT24_010600</name>
</gene>
<feature type="compositionally biased region" description="Acidic residues" evidence="1">
    <location>
        <begin position="330"/>
        <end position="412"/>
    </location>
</feature>
<feature type="region of interest" description="Disordered" evidence="1">
    <location>
        <begin position="321"/>
        <end position="425"/>
    </location>
</feature>
<feature type="compositionally biased region" description="Basic and acidic residues" evidence="1">
    <location>
        <begin position="29"/>
        <end position="50"/>
    </location>
</feature>
<feature type="region of interest" description="Disordered" evidence="1">
    <location>
        <begin position="72"/>
        <end position="130"/>
    </location>
</feature>
<comment type="caution">
    <text evidence="2">The sequence shown here is derived from an EMBL/GenBank/DDBJ whole genome shotgun (WGS) entry which is preliminary data.</text>
</comment>
<feature type="compositionally biased region" description="Acidic residues" evidence="1">
    <location>
        <begin position="98"/>
        <end position="109"/>
    </location>
</feature>
<feature type="region of interest" description="Disordered" evidence="1">
    <location>
        <begin position="273"/>
        <end position="309"/>
    </location>
</feature>
<evidence type="ECO:0000256" key="1">
    <source>
        <dbReference type="SAM" id="MobiDB-lite"/>
    </source>
</evidence>
<name>A0A409YM22_9AGAR</name>
<dbReference type="EMBL" id="NHTK01000992">
    <property type="protein sequence ID" value="PPR04117.1"/>
    <property type="molecule type" value="Genomic_DNA"/>
</dbReference>
<dbReference type="OrthoDB" id="3257409at2759"/>
<evidence type="ECO:0000313" key="2">
    <source>
        <dbReference type="EMBL" id="PPR04117.1"/>
    </source>
</evidence>
<dbReference type="AlphaFoldDB" id="A0A409YM22"/>
<dbReference type="Proteomes" id="UP000284842">
    <property type="component" value="Unassembled WGS sequence"/>
</dbReference>
<proteinExistence type="predicted"/>
<feature type="compositionally biased region" description="Basic and acidic residues" evidence="1">
    <location>
        <begin position="278"/>
        <end position="289"/>
    </location>
</feature>
<sequence>MVGWDGQAERDDVGGVDAHGGDAMDLDEWQAHPTDEGDRQAEGTDTDRVEAGPSAAEICGQVLKQRWGLGCQVDERSDGSGSDEETEDGFGQWAEWPEWSDTEFDDFSERDDAGINGEPEVPNSDPNAKAPTEAQLADAYFRLQYARAAAKSMELGEFDAAATRRYIFKVEGHLSERKFNQLPQVYPDTPHESLKRTKKHIESLSGFQSVRYDCCVDSCVCFTGTFKDLDKCPVCNKDQFQSNGQPRKYFEYIPIIPRLKAQIANPQMYEKMLHRSKHEPEENVIRDIRSNNAPDPPSDNEAPRKKRDHTLYVPLSRTCVFKEMERASDETDEGESEREESESEGAEEGEDSGGSEGEDEDEDEDEVEEEADEERMDGGVEEEEDDEEEGWEEEEEEEEGQDEEDDDDDGGDDNSNIAEYDPANLPMRTHKQFMRQAARVQLATTSTAAKELSKEYGIKGVPLLSYLSTMAFPASFPFDFMHLIWENGLKNLLLFWNGKFKKLDHTNRRYVISPENWKKIGAETAACARTIPSSFGAAVPNFTKEGMIMTAEMHTNWAMFIAPIVLYALVIDNFE</sequence>
<feature type="region of interest" description="Disordered" evidence="1">
    <location>
        <begin position="1"/>
        <end position="50"/>
    </location>
</feature>
<evidence type="ECO:0000313" key="3">
    <source>
        <dbReference type="Proteomes" id="UP000284842"/>
    </source>
</evidence>
<protein>
    <submittedName>
        <fullName evidence="2">Uncharacterized protein</fullName>
    </submittedName>
</protein>
<reference evidence="2 3" key="1">
    <citation type="journal article" date="2018" name="Evol. Lett.">
        <title>Horizontal gene cluster transfer increased hallucinogenic mushroom diversity.</title>
        <authorList>
            <person name="Reynolds H.T."/>
            <person name="Vijayakumar V."/>
            <person name="Gluck-Thaler E."/>
            <person name="Korotkin H.B."/>
            <person name="Matheny P.B."/>
            <person name="Slot J.C."/>
        </authorList>
    </citation>
    <scope>NUCLEOTIDE SEQUENCE [LARGE SCALE GENOMIC DNA]</scope>
    <source>
        <strain evidence="2 3">2629</strain>
    </source>
</reference>